<dbReference type="CDD" id="cd22460">
    <property type="entry name" value="KH-I_PEPPER_rpt2_like"/>
    <property type="match status" value="1"/>
</dbReference>
<feature type="domain" description="K Homology" evidence="4">
    <location>
        <begin position="228"/>
        <end position="303"/>
    </location>
</feature>
<dbReference type="InterPro" id="IPR004088">
    <property type="entry name" value="KH_dom_type_1"/>
</dbReference>
<proteinExistence type="predicted"/>
<feature type="compositionally biased region" description="Basic and acidic residues" evidence="3">
    <location>
        <begin position="21"/>
        <end position="34"/>
    </location>
</feature>
<gene>
    <name evidence="5" type="ORF">RND81_04G194900</name>
</gene>
<dbReference type="SUPFAM" id="SSF54791">
    <property type="entry name" value="Eukaryotic type KH-domain (KH-domain type I)"/>
    <property type="match status" value="3"/>
</dbReference>
<keyword evidence="6" id="KW-1185">Reference proteome</keyword>
<dbReference type="InterPro" id="IPR004087">
    <property type="entry name" value="KH_dom"/>
</dbReference>
<dbReference type="AlphaFoldDB" id="A0AAW1LMK0"/>
<feature type="compositionally biased region" description="Basic and acidic residues" evidence="3">
    <location>
        <begin position="95"/>
        <end position="132"/>
    </location>
</feature>
<feature type="domain" description="K Homology" evidence="4">
    <location>
        <begin position="137"/>
        <end position="210"/>
    </location>
</feature>
<feature type="compositionally biased region" description="Polar residues" evidence="3">
    <location>
        <begin position="9"/>
        <end position="19"/>
    </location>
</feature>
<keyword evidence="1" id="KW-0677">Repeat</keyword>
<evidence type="ECO:0000313" key="6">
    <source>
        <dbReference type="Proteomes" id="UP001443914"/>
    </source>
</evidence>
<organism evidence="5 6">
    <name type="scientific">Saponaria officinalis</name>
    <name type="common">Common soapwort</name>
    <name type="synonym">Lychnis saponaria</name>
    <dbReference type="NCBI Taxonomy" id="3572"/>
    <lineage>
        <taxon>Eukaryota</taxon>
        <taxon>Viridiplantae</taxon>
        <taxon>Streptophyta</taxon>
        <taxon>Embryophyta</taxon>
        <taxon>Tracheophyta</taxon>
        <taxon>Spermatophyta</taxon>
        <taxon>Magnoliopsida</taxon>
        <taxon>eudicotyledons</taxon>
        <taxon>Gunneridae</taxon>
        <taxon>Pentapetalae</taxon>
        <taxon>Caryophyllales</taxon>
        <taxon>Caryophyllaceae</taxon>
        <taxon>Caryophylleae</taxon>
        <taxon>Saponaria</taxon>
    </lineage>
</organism>
<dbReference type="PROSITE" id="PS50084">
    <property type="entry name" value="KH_TYPE_1"/>
    <property type="match status" value="3"/>
</dbReference>
<name>A0AAW1LMK0_SAPOF</name>
<feature type="compositionally biased region" description="Acidic residues" evidence="3">
    <location>
        <begin position="47"/>
        <end position="59"/>
    </location>
</feature>
<dbReference type="CDD" id="cd22459">
    <property type="entry name" value="KH-I_PEPPER_rpt1_like"/>
    <property type="match status" value="1"/>
</dbReference>
<comment type="caution">
    <text evidence="5">The sequence shown here is derived from an EMBL/GenBank/DDBJ whole genome shotgun (WGS) entry which is preliminary data.</text>
</comment>
<dbReference type="Proteomes" id="UP001443914">
    <property type="component" value="Unassembled WGS sequence"/>
</dbReference>
<dbReference type="EMBL" id="JBDFQZ010000004">
    <property type="protein sequence ID" value="KAK9735265.1"/>
    <property type="molecule type" value="Genomic_DNA"/>
</dbReference>
<sequence>MAESEHTFVENNEQQNFSLPESDKHDLTADEFDRQNIAGDLQNADTPENDADTENESDSNVEMISEQTYTVNENEQTLEDVEPDQVLDEITLKQEFTENKADETDNAPDDPHVSEKEDHKNNLEGKEEEKKWPGWPGDSVFRMLITVQNVGNIIGRKGEYIKKIVEETRARVKILDGPPGSQERAVMVSAKEEPEASLPPAVDGLLRVHRRIVDGLDGDSSQAPPAGAKVSTKFLVPASQAVNLIGKQGATVRSIQETSSCIVRVLKQEDLPAVALPDDRVVEVVGEPANVHKAVELIAFHLRKYLVDRSIIPVFEKQMQSANASMQRMPPQPGPWGPPQGLPYHGGHGHGYAPGPQYMPPPPRQHNNYYPPAGMPPPLHRQPHQGMPAYGIEPSMGSHASSNVQTAPSTTTQTTQHMQVPLQYADAVIGTNGSTVSYVRRASGATVTIQETTGVPGEMTVEINGTASQVQAAQQLIQNYMASAAATQTGVTAAASAAATQTGVTAALVYSSYAAPTPVASATATQTGVTAASGYTQDYSSYAAPAPAAVDPAAYSQAYSSYPAAAPVAAETGYSQGYSAYAAPAPAPAPASATQPGAYGSAYGGHYGY</sequence>
<feature type="domain" description="K Homology" evidence="4">
    <location>
        <begin position="412"/>
        <end position="482"/>
    </location>
</feature>
<evidence type="ECO:0000256" key="1">
    <source>
        <dbReference type="ARBA" id="ARBA00022737"/>
    </source>
</evidence>
<evidence type="ECO:0000313" key="5">
    <source>
        <dbReference type="EMBL" id="KAK9735265.1"/>
    </source>
</evidence>
<protein>
    <recommendedName>
        <fullName evidence="4">K Homology domain-containing protein</fullName>
    </recommendedName>
</protein>
<evidence type="ECO:0000259" key="4">
    <source>
        <dbReference type="SMART" id="SM00322"/>
    </source>
</evidence>
<dbReference type="Pfam" id="PF00013">
    <property type="entry name" value="KH_1"/>
    <property type="match status" value="3"/>
</dbReference>
<accession>A0AAW1LMK0</accession>
<keyword evidence="2" id="KW-0694">RNA-binding</keyword>
<evidence type="ECO:0000256" key="3">
    <source>
        <dbReference type="SAM" id="MobiDB-lite"/>
    </source>
</evidence>
<dbReference type="CDD" id="cd22461">
    <property type="entry name" value="KH-I_PEPPER_like_rpt3"/>
    <property type="match status" value="1"/>
</dbReference>
<dbReference type="EMBL" id="JBDFQZ010000004">
    <property type="protein sequence ID" value="KAK9735267.1"/>
    <property type="molecule type" value="Genomic_DNA"/>
</dbReference>
<feature type="region of interest" description="Disordered" evidence="3">
    <location>
        <begin position="344"/>
        <end position="366"/>
    </location>
</feature>
<reference evidence="5 6" key="1">
    <citation type="submission" date="2024-03" db="EMBL/GenBank/DDBJ databases">
        <title>WGS assembly of Saponaria officinalis var. Norfolk2.</title>
        <authorList>
            <person name="Jenkins J."/>
            <person name="Shu S."/>
            <person name="Grimwood J."/>
            <person name="Barry K."/>
            <person name="Goodstein D."/>
            <person name="Schmutz J."/>
            <person name="Leebens-Mack J."/>
            <person name="Osbourn A."/>
        </authorList>
    </citation>
    <scope>NUCLEOTIDE SEQUENCE [LARGE SCALE GENOMIC DNA]</scope>
    <source>
        <strain evidence="6">cv. Norfolk2</strain>
        <strain evidence="5">JIC</strain>
        <tissue evidence="5">Leaf</tissue>
    </source>
</reference>
<feature type="region of interest" description="Disordered" evidence="3">
    <location>
        <begin position="95"/>
        <end position="134"/>
    </location>
</feature>
<feature type="region of interest" description="Disordered" evidence="3">
    <location>
        <begin position="1"/>
        <end position="65"/>
    </location>
</feature>
<dbReference type="SMART" id="SM00322">
    <property type="entry name" value="KH"/>
    <property type="match status" value="3"/>
</dbReference>
<dbReference type="Gene3D" id="3.30.310.210">
    <property type="match status" value="1"/>
</dbReference>
<evidence type="ECO:0000256" key="2">
    <source>
        <dbReference type="PROSITE-ProRule" id="PRU00117"/>
    </source>
</evidence>
<dbReference type="InterPro" id="IPR036612">
    <property type="entry name" value="KH_dom_type_1_sf"/>
</dbReference>
<dbReference type="GO" id="GO:0003723">
    <property type="term" value="F:RNA binding"/>
    <property type="evidence" value="ECO:0007669"/>
    <property type="project" value="UniProtKB-UniRule"/>
</dbReference>
<dbReference type="Gene3D" id="3.30.1370.10">
    <property type="entry name" value="K Homology domain, type 1"/>
    <property type="match status" value="1"/>
</dbReference>
<dbReference type="PANTHER" id="PTHR10288">
    <property type="entry name" value="KH DOMAIN CONTAINING RNA BINDING PROTEIN"/>
    <property type="match status" value="1"/>
</dbReference>